<keyword evidence="1" id="KW-1133">Transmembrane helix</keyword>
<comment type="caution">
    <text evidence="2">The sequence shown here is derived from an EMBL/GenBank/DDBJ whole genome shotgun (WGS) entry which is preliminary data.</text>
</comment>
<proteinExistence type="predicted"/>
<name>A0AAE1CT81_9GAST</name>
<keyword evidence="3" id="KW-1185">Reference proteome</keyword>
<dbReference type="AlphaFoldDB" id="A0AAE1CT81"/>
<keyword evidence="1" id="KW-0812">Transmembrane</keyword>
<reference evidence="2" key="1">
    <citation type="journal article" date="2023" name="G3 (Bethesda)">
        <title>A reference genome for the long-term kleptoplast-retaining sea slug Elysia crispata morphotype clarki.</title>
        <authorList>
            <person name="Eastman K.E."/>
            <person name="Pendleton A.L."/>
            <person name="Shaikh M.A."/>
            <person name="Suttiyut T."/>
            <person name="Ogas R."/>
            <person name="Tomko P."/>
            <person name="Gavelis G."/>
            <person name="Widhalm J.R."/>
            <person name="Wisecaver J.H."/>
        </authorList>
    </citation>
    <scope>NUCLEOTIDE SEQUENCE</scope>
    <source>
        <strain evidence="2">ECLA1</strain>
    </source>
</reference>
<accession>A0AAE1CT81</accession>
<evidence type="ECO:0000256" key="1">
    <source>
        <dbReference type="SAM" id="Phobius"/>
    </source>
</evidence>
<gene>
    <name evidence="2" type="ORF">RRG08_024771</name>
</gene>
<protein>
    <submittedName>
        <fullName evidence="2">Uncharacterized protein</fullName>
    </submittedName>
</protein>
<feature type="transmembrane region" description="Helical" evidence="1">
    <location>
        <begin position="63"/>
        <end position="81"/>
    </location>
</feature>
<keyword evidence="1" id="KW-0472">Membrane</keyword>
<evidence type="ECO:0000313" key="3">
    <source>
        <dbReference type="Proteomes" id="UP001283361"/>
    </source>
</evidence>
<sequence>MSTVHYFDHKLGIAINWLLDTRVISYPSYWYAFHSHHCLHLCGKMCLCSHALYVKSTFTSRRAIVTFIIFLVSIILLRIPMFMTKRVIFEFDPMLNTTRVAYKEFDDEGLAETIQDIMNRNILN</sequence>
<organism evidence="2 3">
    <name type="scientific">Elysia crispata</name>
    <name type="common">lettuce slug</name>
    <dbReference type="NCBI Taxonomy" id="231223"/>
    <lineage>
        <taxon>Eukaryota</taxon>
        <taxon>Metazoa</taxon>
        <taxon>Spiralia</taxon>
        <taxon>Lophotrochozoa</taxon>
        <taxon>Mollusca</taxon>
        <taxon>Gastropoda</taxon>
        <taxon>Heterobranchia</taxon>
        <taxon>Euthyneura</taxon>
        <taxon>Panpulmonata</taxon>
        <taxon>Sacoglossa</taxon>
        <taxon>Placobranchoidea</taxon>
        <taxon>Plakobranchidae</taxon>
        <taxon>Elysia</taxon>
    </lineage>
</organism>
<dbReference type="EMBL" id="JAWDGP010006871">
    <property type="protein sequence ID" value="KAK3733971.1"/>
    <property type="molecule type" value="Genomic_DNA"/>
</dbReference>
<evidence type="ECO:0000313" key="2">
    <source>
        <dbReference type="EMBL" id="KAK3733971.1"/>
    </source>
</evidence>
<dbReference type="Proteomes" id="UP001283361">
    <property type="component" value="Unassembled WGS sequence"/>
</dbReference>